<protein>
    <submittedName>
        <fullName evidence="1">Uncharacterized protein</fullName>
    </submittedName>
</protein>
<reference evidence="1" key="1">
    <citation type="submission" date="2018-06" db="EMBL/GenBank/DDBJ databases">
        <authorList>
            <person name="Zhirakovskaya E."/>
        </authorList>
    </citation>
    <scope>NUCLEOTIDE SEQUENCE</scope>
</reference>
<evidence type="ECO:0000313" key="1">
    <source>
        <dbReference type="EMBL" id="VAW87127.1"/>
    </source>
</evidence>
<dbReference type="EMBL" id="UOFQ01000058">
    <property type="protein sequence ID" value="VAW87127.1"/>
    <property type="molecule type" value="Genomic_DNA"/>
</dbReference>
<accession>A0A3B0ZIH6</accession>
<proteinExistence type="predicted"/>
<dbReference type="AlphaFoldDB" id="A0A3B0ZIH6"/>
<gene>
    <name evidence="1" type="ORF">MNBD_GAMMA17-1935</name>
</gene>
<sequence>MGMNLHQFVVIADDDCVPHMRGDEP</sequence>
<organism evidence="1">
    <name type="scientific">hydrothermal vent metagenome</name>
    <dbReference type="NCBI Taxonomy" id="652676"/>
    <lineage>
        <taxon>unclassified sequences</taxon>
        <taxon>metagenomes</taxon>
        <taxon>ecological metagenomes</taxon>
    </lineage>
</organism>
<name>A0A3B0ZIH6_9ZZZZ</name>